<feature type="region of interest" description="Disordered" evidence="1">
    <location>
        <begin position="63"/>
        <end position="93"/>
    </location>
</feature>
<feature type="compositionally biased region" description="Low complexity" evidence="1">
    <location>
        <begin position="73"/>
        <end position="87"/>
    </location>
</feature>
<sequence>MIRNRLVCGVNDRTIQRRLLQESKLDYKTAYNIAIATESASKNALDFFAGGTTTTHVKILRSGLPSHSHKQHSSQTTTATTQSSAPTEPICHR</sequence>
<reference evidence="2" key="1">
    <citation type="submission" date="2017-05" db="UniProtKB">
        <authorList>
            <consortium name="EnsemblMetazoa"/>
        </authorList>
    </citation>
    <scope>IDENTIFICATION</scope>
</reference>
<proteinExistence type="predicted"/>
<dbReference type="EnsemblMetazoa" id="Aqu2.1.12516_001">
    <property type="protein sequence ID" value="Aqu2.1.12516_001"/>
    <property type="gene ID" value="Aqu2.1.12516"/>
</dbReference>
<organism evidence="2">
    <name type="scientific">Amphimedon queenslandica</name>
    <name type="common">Sponge</name>
    <dbReference type="NCBI Taxonomy" id="400682"/>
    <lineage>
        <taxon>Eukaryota</taxon>
        <taxon>Metazoa</taxon>
        <taxon>Porifera</taxon>
        <taxon>Demospongiae</taxon>
        <taxon>Heteroscleromorpha</taxon>
        <taxon>Haplosclerida</taxon>
        <taxon>Niphatidae</taxon>
        <taxon>Amphimedon</taxon>
    </lineage>
</organism>
<dbReference type="InParanoid" id="A0A1X7TD62"/>
<protein>
    <submittedName>
        <fullName evidence="2">Uncharacterized protein</fullName>
    </submittedName>
</protein>
<evidence type="ECO:0000313" key="2">
    <source>
        <dbReference type="EnsemblMetazoa" id="Aqu2.1.12516_001"/>
    </source>
</evidence>
<dbReference type="AlphaFoldDB" id="A0A1X7TD62"/>
<accession>A0A1X7TD62</accession>
<name>A0A1X7TD62_AMPQE</name>
<evidence type="ECO:0000256" key="1">
    <source>
        <dbReference type="SAM" id="MobiDB-lite"/>
    </source>
</evidence>